<name>A0ABQ2P3K4_9BACI</name>
<protein>
    <recommendedName>
        <fullName evidence="3">YhfH-like protein</fullName>
    </recommendedName>
</protein>
<organism evidence="1 2">
    <name type="scientific">Oceanobacillus neutriphilus</name>
    <dbReference type="NCBI Taxonomy" id="531815"/>
    <lineage>
        <taxon>Bacteria</taxon>
        <taxon>Bacillati</taxon>
        <taxon>Bacillota</taxon>
        <taxon>Bacilli</taxon>
        <taxon>Bacillales</taxon>
        <taxon>Bacillaceae</taxon>
        <taxon>Oceanobacillus</taxon>
    </lineage>
</organism>
<gene>
    <name evidence="1" type="ORF">GCM10011346_52950</name>
</gene>
<proteinExistence type="predicted"/>
<dbReference type="EMBL" id="BMLW01000045">
    <property type="protein sequence ID" value="GGP17416.1"/>
    <property type="molecule type" value="Genomic_DNA"/>
</dbReference>
<comment type="caution">
    <text evidence="1">The sequence shown here is derived from an EMBL/GenBank/DDBJ whole genome shotgun (WGS) entry which is preliminary data.</text>
</comment>
<dbReference type="RefSeq" id="WP_268239128.1">
    <property type="nucleotide sequence ID" value="NZ_BMLW01000045.1"/>
</dbReference>
<accession>A0ABQ2P3K4</accession>
<evidence type="ECO:0008006" key="3">
    <source>
        <dbReference type="Google" id="ProtNLM"/>
    </source>
</evidence>
<keyword evidence="2" id="KW-1185">Reference proteome</keyword>
<dbReference type="Proteomes" id="UP000641206">
    <property type="component" value="Unassembled WGS sequence"/>
</dbReference>
<evidence type="ECO:0000313" key="1">
    <source>
        <dbReference type="EMBL" id="GGP17416.1"/>
    </source>
</evidence>
<sequence>MKKCIECGDKVRNERSSLCEKCFDEALERKVVQAPEQSWW</sequence>
<reference evidence="2" key="1">
    <citation type="journal article" date="2019" name="Int. J. Syst. Evol. Microbiol.">
        <title>The Global Catalogue of Microorganisms (GCM) 10K type strain sequencing project: providing services to taxonomists for standard genome sequencing and annotation.</title>
        <authorList>
            <consortium name="The Broad Institute Genomics Platform"/>
            <consortium name="The Broad Institute Genome Sequencing Center for Infectious Disease"/>
            <person name="Wu L."/>
            <person name="Ma J."/>
        </authorList>
    </citation>
    <scope>NUCLEOTIDE SEQUENCE [LARGE SCALE GENOMIC DNA]</scope>
    <source>
        <strain evidence="2">CGMCC 1.7693</strain>
    </source>
</reference>
<evidence type="ECO:0000313" key="2">
    <source>
        <dbReference type="Proteomes" id="UP000641206"/>
    </source>
</evidence>